<keyword evidence="4" id="KW-1185">Reference proteome</keyword>
<keyword evidence="2" id="KW-0472">Membrane</keyword>
<dbReference type="EMBL" id="LN906597">
    <property type="protein sequence ID" value="CUT18305.1"/>
    <property type="molecule type" value="Genomic_DNA"/>
</dbReference>
<sequence length="187" mass="21409">MQRNNFTAVGMGKLRWIIGGDEDFPTESDEESRESPLSRIASTDKSETMVSIYTTVGQRIQIPTEEITEEEPEPTDKAEVIIANRNMTVDIDPEHNIEPRNTISRRIIQYRKMFFHCSIICLFLGIISIFLFCSISKKVSKTDCERGSFIIILSSIPLPFIAHIILLCLKSILLRKNRVKHCASYKK</sequence>
<evidence type="ECO:0000256" key="1">
    <source>
        <dbReference type="SAM" id="MobiDB-lite"/>
    </source>
</evidence>
<feature type="transmembrane region" description="Helical" evidence="2">
    <location>
        <begin position="149"/>
        <end position="169"/>
    </location>
</feature>
<reference evidence="4" key="1">
    <citation type="submission" date="2015-11" db="EMBL/GenBank/DDBJ databases">
        <authorList>
            <person name="Seth-Smith H.M.B."/>
        </authorList>
    </citation>
    <scope>NUCLEOTIDE SEQUENCE [LARGE SCALE GENOMIC DNA]</scope>
    <source>
        <strain evidence="4">2013Ark11</strain>
    </source>
</reference>
<gene>
    <name evidence="3" type="ORF">Ark11_1507</name>
</gene>
<evidence type="ECO:0000313" key="3">
    <source>
        <dbReference type="EMBL" id="CUT18305.1"/>
    </source>
</evidence>
<feature type="region of interest" description="Disordered" evidence="1">
    <location>
        <begin position="19"/>
        <end position="44"/>
    </location>
</feature>
<name>A0A0S4M3U6_9BURK</name>
<dbReference type="AlphaFoldDB" id="A0A0S4M3U6"/>
<evidence type="ECO:0000256" key="2">
    <source>
        <dbReference type="SAM" id="Phobius"/>
    </source>
</evidence>
<dbReference type="RefSeq" id="WP_092342314.1">
    <property type="nucleotide sequence ID" value="NZ_LN906597.1"/>
</dbReference>
<keyword evidence="2" id="KW-1133">Transmembrane helix</keyword>
<proteinExistence type="predicted"/>
<keyword evidence="2" id="KW-0812">Transmembrane</keyword>
<feature type="transmembrane region" description="Helical" evidence="2">
    <location>
        <begin position="113"/>
        <end position="137"/>
    </location>
</feature>
<dbReference type="Proteomes" id="UP000198651">
    <property type="component" value="Chromosome I"/>
</dbReference>
<protein>
    <submittedName>
        <fullName evidence="3">Putative membrane protein</fullName>
    </submittedName>
</protein>
<evidence type="ECO:0000313" key="4">
    <source>
        <dbReference type="Proteomes" id="UP000198651"/>
    </source>
</evidence>
<accession>A0A0S4M3U6</accession>
<organism evidence="3 4">
    <name type="scientific">Candidatus Ichthyocystis hellenicum</name>
    <dbReference type="NCBI Taxonomy" id="1561003"/>
    <lineage>
        <taxon>Bacteria</taxon>
        <taxon>Pseudomonadati</taxon>
        <taxon>Pseudomonadota</taxon>
        <taxon>Betaproteobacteria</taxon>
        <taxon>Burkholderiales</taxon>
        <taxon>Candidatus Ichthyocystis</taxon>
    </lineage>
</organism>
<feature type="compositionally biased region" description="Acidic residues" evidence="1">
    <location>
        <begin position="20"/>
        <end position="32"/>
    </location>
</feature>